<reference evidence="2 3" key="1">
    <citation type="submission" date="2015-10" db="EMBL/GenBank/DDBJ databases">
        <title>Metagenome-Assembled Genomes uncover a global brackish microbiome.</title>
        <authorList>
            <person name="Hugerth L.W."/>
            <person name="Larsson J."/>
            <person name="Alneberg J."/>
            <person name="Lindh M.V."/>
            <person name="Legrand C."/>
            <person name="Pinhassi J."/>
            <person name="Andersson A.F."/>
        </authorList>
    </citation>
    <scope>NUCLEOTIDE SEQUENCE [LARGE SCALE GENOMIC DNA]</scope>
    <source>
        <strain evidence="2">BACL2 MAG-120802-bin41</strain>
    </source>
</reference>
<keyword evidence="1" id="KW-0472">Membrane</keyword>
<keyword evidence="1" id="KW-0812">Transmembrane</keyword>
<feature type="transmembrane region" description="Helical" evidence="1">
    <location>
        <begin position="104"/>
        <end position="126"/>
    </location>
</feature>
<feature type="transmembrane region" description="Helical" evidence="1">
    <location>
        <begin position="68"/>
        <end position="92"/>
    </location>
</feature>
<organism evidence="2 3">
    <name type="scientific">Actinobacteria bacterium BACL2 MAG-120802-bin41</name>
    <dbReference type="NCBI Taxonomy" id="1655568"/>
    <lineage>
        <taxon>Bacteria</taxon>
        <taxon>Bacillati</taxon>
        <taxon>Actinomycetota</taxon>
        <taxon>Actinomycetes</taxon>
        <taxon>Actinomycetes incertae sedis</taxon>
        <taxon>ac1 cluster</taxon>
    </lineage>
</organism>
<dbReference type="EMBL" id="LIAS01000092">
    <property type="protein sequence ID" value="KRO30583.1"/>
    <property type="molecule type" value="Genomic_DNA"/>
</dbReference>
<dbReference type="AlphaFoldDB" id="A0A0R2NXS5"/>
<evidence type="ECO:0008006" key="4">
    <source>
        <dbReference type="Google" id="ProtNLM"/>
    </source>
</evidence>
<comment type="caution">
    <text evidence="2">The sequence shown here is derived from an EMBL/GenBank/DDBJ whole genome shotgun (WGS) entry which is preliminary data.</text>
</comment>
<gene>
    <name evidence="2" type="ORF">ABR60_01725</name>
</gene>
<sequence>MDIASSNKQMWRGALTASLVATVIAIVFFTIYSGTPGFFGSALASFVVLIFFSVSIAVGILSRNADPISVMALALMSYFTKLLLIALFLIAVTRLSEPESLDRTAFGISALVISAAWLSGEVRAFFKLRLELPQPKSQSKE</sequence>
<evidence type="ECO:0000256" key="1">
    <source>
        <dbReference type="SAM" id="Phobius"/>
    </source>
</evidence>
<dbReference type="Proteomes" id="UP000053941">
    <property type="component" value="Unassembled WGS sequence"/>
</dbReference>
<evidence type="ECO:0000313" key="3">
    <source>
        <dbReference type="Proteomes" id="UP000053941"/>
    </source>
</evidence>
<accession>A0A0R2NXS5</accession>
<protein>
    <recommendedName>
        <fullName evidence="4">ATP synthase protein I</fullName>
    </recommendedName>
</protein>
<evidence type="ECO:0000313" key="2">
    <source>
        <dbReference type="EMBL" id="KRO30583.1"/>
    </source>
</evidence>
<feature type="transmembrane region" description="Helical" evidence="1">
    <location>
        <begin position="12"/>
        <end position="32"/>
    </location>
</feature>
<proteinExistence type="predicted"/>
<name>A0A0R2NXS5_9ACTN</name>
<keyword evidence="1" id="KW-1133">Transmembrane helix</keyword>
<feature type="transmembrane region" description="Helical" evidence="1">
    <location>
        <begin position="38"/>
        <end position="61"/>
    </location>
</feature>